<proteinExistence type="predicted"/>
<gene>
    <name evidence="2" type="ORF">FIV36_15235</name>
    <name evidence="1" type="ORF">SAMN05216591_5315</name>
</gene>
<dbReference type="OrthoDB" id="8592743at2"/>
<dbReference type="AlphaFoldDB" id="A0A5C5QET8"/>
<evidence type="ECO:0000313" key="1">
    <source>
        <dbReference type="EMBL" id="SDG22342.1"/>
    </source>
</evidence>
<keyword evidence="3" id="KW-1185">Reference proteome</keyword>
<dbReference type="EMBL" id="LT629689">
    <property type="protein sequence ID" value="SDG22342.1"/>
    <property type="molecule type" value="Genomic_DNA"/>
</dbReference>
<dbReference type="RefSeq" id="WP_010562355.1">
    <property type="nucleotide sequence ID" value="NZ_LT629689.1"/>
</dbReference>
<evidence type="ECO:0000313" key="4">
    <source>
        <dbReference type="Proteomes" id="UP000317951"/>
    </source>
</evidence>
<dbReference type="Proteomes" id="UP000182858">
    <property type="component" value="Chromosome I"/>
</dbReference>
<reference evidence="2 4" key="2">
    <citation type="submission" date="2019-06" db="EMBL/GenBank/DDBJ databases">
        <title>Pseudomonas bimorpha sp. nov. isolated from bovine raw milk and skim milk concentrate.</title>
        <authorList>
            <person name="Hofmann K."/>
            <person name="Huptas C."/>
            <person name="Doll E."/>
            <person name="Scherer S."/>
            <person name="Wenning M."/>
        </authorList>
    </citation>
    <scope>NUCLEOTIDE SEQUENCE [LARGE SCALE GENOMIC DNA]</scope>
    <source>
        <strain evidence="2 4">DSM 17835</strain>
    </source>
</reference>
<evidence type="ECO:0000313" key="3">
    <source>
        <dbReference type="Proteomes" id="UP000182858"/>
    </source>
</evidence>
<dbReference type="Proteomes" id="UP000317951">
    <property type="component" value="Unassembled WGS sequence"/>
</dbReference>
<dbReference type="EMBL" id="VFET01000011">
    <property type="protein sequence ID" value="TWS03872.1"/>
    <property type="molecule type" value="Genomic_DNA"/>
</dbReference>
<accession>A0A5C5QET8</accession>
<reference evidence="1 3" key="1">
    <citation type="submission" date="2016-10" db="EMBL/GenBank/DDBJ databases">
        <authorList>
            <person name="Varghese N."/>
            <person name="Submissions S."/>
        </authorList>
    </citation>
    <scope>NUCLEOTIDE SEQUENCE [LARGE SCALE GENOMIC DNA]</scope>
    <source>
        <strain evidence="1 3">DSM 17835</strain>
    </source>
</reference>
<name>A0A5C5QET8_9PSED</name>
<evidence type="ECO:0000313" key="2">
    <source>
        <dbReference type="EMBL" id="TWS03872.1"/>
    </source>
</evidence>
<protein>
    <submittedName>
        <fullName evidence="2">Inovirus Gp2 family protein</fullName>
    </submittedName>
</protein>
<organism evidence="2 4">
    <name type="scientific">Pseudomonas extremaustralis</name>
    <dbReference type="NCBI Taxonomy" id="359110"/>
    <lineage>
        <taxon>Bacteria</taxon>
        <taxon>Pseudomonadati</taxon>
        <taxon>Pseudomonadota</taxon>
        <taxon>Gammaproteobacteria</taxon>
        <taxon>Pseudomonadales</taxon>
        <taxon>Pseudomonadaceae</taxon>
        <taxon>Pseudomonas</taxon>
    </lineage>
</organism>
<sequence length="315" mass="37697">MTKRNTYTYLSQSDIAIQIERLVQAIEQHDSPAFRFRQTRTGYERVEETRLSRYFTHIRQMMDLFDDRVEYRYSEHLRAFWEACQDIGLERHPDGPVCLNERGTAWLDHHHSMNVLVARIRQLTRERWYLRRKDDLRLQAKKQEGSVTDYVDAVLDRYSRTTIVRVNLYYLSEAQARLRVEHVFDDLDRLIAERERNPIFDLETGYICSVEQGEDRGYHIHAAFFFNGNEVRGDIYKAKQIGELWERITRGQGYFNSCNHDKEKYGDKCGIGMILRSDRTIRRNVHKTVRYLVKDAQQLRLKPLRGKCLRKGLRR</sequence>
<dbReference type="GeneID" id="78556641"/>